<dbReference type="PROSITE" id="PS50943">
    <property type="entry name" value="HTH_CROC1"/>
    <property type="match status" value="1"/>
</dbReference>
<dbReference type="SMART" id="SM00530">
    <property type="entry name" value="HTH_XRE"/>
    <property type="match status" value="1"/>
</dbReference>
<dbReference type="GO" id="GO:0003677">
    <property type="term" value="F:DNA binding"/>
    <property type="evidence" value="ECO:0007669"/>
    <property type="project" value="InterPro"/>
</dbReference>
<keyword evidence="4" id="KW-1185">Reference proteome</keyword>
<dbReference type="CDD" id="cd00093">
    <property type="entry name" value="HTH_XRE"/>
    <property type="match status" value="1"/>
</dbReference>
<dbReference type="Pfam" id="PF01381">
    <property type="entry name" value="HTH_3"/>
    <property type="match status" value="1"/>
</dbReference>
<sequence>MVTASQLLRASRLASGISQGELAARAHTSQPEVSSIERGRRVPTVDTLERLLRQTGHRLVSVPGVGADSSETGDRIASALQSGSADSALRAFLDYSDNLARHSGTSRFALAIAEPRPTGSAAWDAALAALVDYWFAKSRLPKPEWTQEASRVLSHAQSPQLSSYDVAPNLDDVPPEFLRRNVLIERSTLASI</sequence>
<dbReference type="InterPro" id="IPR001387">
    <property type="entry name" value="Cro/C1-type_HTH"/>
</dbReference>
<evidence type="ECO:0000313" key="4">
    <source>
        <dbReference type="Proteomes" id="UP000479756"/>
    </source>
</evidence>
<reference evidence="3 4" key="1">
    <citation type="journal article" date="2014" name="Int. J. Syst. Evol. Microbiol.">
        <title>Description of Galbitalea soli gen. nov., sp. nov., and Frondihabitans sucicola sp. nov.</title>
        <authorList>
            <person name="Kim S.J."/>
            <person name="Lim J.M."/>
            <person name="Ahn J.H."/>
            <person name="Weon H.Y."/>
            <person name="Hamada M."/>
            <person name="Suzuki K."/>
            <person name="Ahn T.Y."/>
            <person name="Kwon S.W."/>
        </authorList>
    </citation>
    <scope>NUCLEOTIDE SEQUENCE [LARGE SCALE GENOMIC DNA]</scope>
    <source>
        <strain evidence="3 4">NBRC 108727</strain>
    </source>
</reference>
<name>A0A7C9PN87_9MICO</name>
<dbReference type="InterPro" id="IPR010982">
    <property type="entry name" value="Lambda_DNA-bd_dom_sf"/>
</dbReference>
<dbReference type="Gene3D" id="1.10.260.40">
    <property type="entry name" value="lambda repressor-like DNA-binding domains"/>
    <property type="match status" value="1"/>
</dbReference>
<evidence type="ECO:0000256" key="1">
    <source>
        <dbReference type="SAM" id="MobiDB-lite"/>
    </source>
</evidence>
<proteinExistence type="predicted"/>
<protein>
    <submittedName>
        <fullName evidence="3">Helix-turn-helix transcriptional regulator</fullName>
    </submittedName>
</protein>
<dbReference type="RefSeq" id="WP_163473246.1">
    <property type="nucleotide sequence ID" value="NZ_JAAGWZ010000002.1"/>
</dbReference>
<dbReference type="SUPFAM" id="SSF47413">
    <property type="entry name" value="lambda repressor-like DNA-binding domains"/>
    <property type="match status" value="1"/>
</dbReference>
<gene>
    <name evidence="3" type="ORF">G3T37_09005</name>
</gene>
<feature type="region of interest" description="Disordered" evidence="1">
    <location>
        <begin position="20"/>
        <end position="40"/>
    </location>
</feature>
<accession>A0A7C9PN87</accession>
<feature type="domain" description="HTH cro/C1-type" evidence="2">
    <location>
        <begin position="8"/>
        <end position="62"/>
    </location>
</feature>
<dbReference type="AlphaFoldDB" id="A0A7C9PN87"/>
<evidence type="ECO:0000259" key="2">
    <source>
        <dbReference type="PROSITE" id="PS50943"/>
    </source>
</evidence>
<dbReference type="Proteomes" id="UP000479756">
    <property type="component" value="Unassembled WGS sequence"/>
</dbReference>
<dbReference type="EMBL" id="JAAGWZ010000002">
    <property type="protein sequence ID" value="NEM91494.1"/>
    <property type="molecule type" value="Genomic_DNA"/>
</dbReference>
<organism evidence="3 4">
    <name type="scientific">Galbitalea soli</name>
    <dbReference type="NCBI Taxonomy" id="1268042"/>
    <lineage>
        <taxon>Bacteria</taxon>
        <taxon>Bacillati</taxon>
        <taxon>Actinomycetota</taxon>
        <taxon>Actinomycetes</taxon>
        <taxon>Micrococcales</taxon>
        <taxon>Microbacteriaceae</taxon>
        <taxon>Galbitalea</taxon>
    </lineage>
</organism>
<evidence type="ECO:0000313" key="3">
    <source>
        <dbReference type="EMBL" id="NEM91494.1"/>
    </source>
</evidence>
<comment type="caution">
    <text evidence="3">The sequence shown here is derived from an EMBL/GenBank/DDBJ whole genome shotgun (WGS) entry which is preliminary data.</text>
</comment>